<reference evidence="2" key="1">
    <citation type="journal article" date="2019" name="Gigascience">
        <title>De novo genome assembly of the endangered Acer yangbiense, a plant species with extremely small populations endemic to Yunnan Province, China.</title>
        <authorList>
            <person name="Yang J."/>
            <person name="Wariss H.M."/>
            <person name="Tao L."/>
            <person name="Zhang R."/>
            <person name="Yun Q."/>
            <person name="Hollingsworth P."/>
            <person name="Dao Z."/>
            <person name="Luo G."/>
            <person name="Guo H."/>
            <person name="Ma Y."/>
            <person name="Sun W."/>
        </authorList>
    </citation>
    <scope>NUCLEOTIDE SEQUENCE [LARGE SCALE GENOMIC DNA]</scope>
    <source>
        <strain evidence="2">cv. br00</strain>
    </source>
</reference>
<gene>
    <name evidence="1" type="ORF">DKX38_008247</name>
</gene>
<dbReference type="Proteomes" id="UP000326939">
    <property type="component" value="Chromosome 5"/>
</dbReference>
<dbReference type="PANTHER" id="PTHR33675:SF10">
    <property type="entry name" value="NUCLEAR RECEPTOR FAMILY 2 GROUP C PROTEIN"/>
    <property type="match status" value="1"/>
</dbReference>
<dbReference type="PANTHER" id="PTHR33675">
    <property type="entry name" value="NUCLEAR RECEPTOR FAMILY 2 GROUP C PROTEIN"/>
    <property type="match status" value="1"/>
</dbReference>
<keyword evidence="2" id="KW-1185">Reference proteome</keyword>
<comment type="caution">
    <text evidence="1">The sequence shown here is derived from an EMBL/GenBank/DDBJ whole genome shotgun (WGS) entry which is preliminary data.</text>
</comment>
<dbReference type="EMBL" id="VDCV01000005">
    <property type="protein sequence ID" value="KAB5557338.1"/>
    <property type="molecule type" value="Genomic_DNA"/>
</dbReference>
<sequence length="237" mass="27308">MGKKRKSIATSLDEVDRTMYASFCSAANSLSQLYTQSMNHQKLSFQAGERQSLEKLYQWIWRQQEGGSRVATVDIINYIQDYTLATLEEMEFEFRSKMNWTIVEKNHQCPLERHINIRLPNLFRAQIPPFWFLQAHQQLRRALVLNTVINKPRIQFSQMLCRAPFVGVSRTITLLRGATVRKVAHPQEMEPATTSPTFFNTITGILILPAPMIPLWTSKIAALFKKKADGNGYSKLE</sequence>
<organism evidence="1 2">
    <name type="scientific">Salix brachista</name>
    <dbReference type="NCBI Taxonomy" id="2182728"/>
    <lineage>
        <taxon>Eukaryota</taxon>
        <taxon>Viridiplantae</taxon>
        <taxon>Streptophyta</taxon>
        <taxon>Embryophyta</taxon>
        <taxon>Tracheophyta</taxon>
        <taxon>Spermatophyta</taxon>
        <taxon>Magnoliopsida</taxon>
        <taxon>eudicotyledons</taxon>
        <taxon>Gunneridae</taxon>
        <taxon>Pentapetalae</taxon>
        <taxon>rosids</taxon>
        <taxon>fabids</taxon>
        <taxon>Malpighiales</taxon>
        <taxon>Salicaceae</taxon>
        <taxon>Saliceae</taxon>
        <taxon>Salix</taxon>
    </lineage>
</organism>
<name>A0A5N5MQY8_9ROSI</name>
<accession>A0A5N5MQY8</accession>
<evidence type="ECO:0000313" key="2">
    <source>
        <dbReference type="Proteomes" id="UP000326939"/>
    </source>
</evidence>
<proteinExistence type="predicted"/>
<dbReference type="AlphaFoldDB" id="A0A5N5MQY8"/>
<protein>
    <submittedName>
        <fullName evidence="1">Uncharacterized protein</fullName>
    </submittedName>
</protein>
<evidence type="ECO:0000313" key="1">
    <source>
        <dbReference type="EMBL" id="KAB5557338.1"/>
    </source>
</evidence>